<protein>
    <recommendedName>
        <fullName evidence="4">Nuclease HARBI1</fullName>
    </recommendedName>
</protein>
<dbReference type="Proteomes" id="UP000075243">
    <property type="component" value="Chromosome 2"/>
</dbReference>
<dbReference type="OMA" id="QHEVYNT"/>
<evidence type="ECO:0008006" key="4">
    <source>
        <dbReference type="Google" id="ProtNLM"/>
    </source>
</evidence>
<dbReference type="PANTHER" id="PTHR47150:SF7">
    <property type="entry name" value="NUCLEASE"/>
    <property type="match status" value="1"/>
</dbReference>
<sequence length="133" mass="15612">MDFNDDLDALLDQVLDESLEDNTEEEVIRLILESIGANNTLHRSHRRRVVHCNQEEGHYRLFNEYFFDNLVYTETRIGESTVVECLQQFVSAICAIFKDEYIRKPNNKDIERLLQIGEMRGFPSMLGLIDCMH</sequence>
<accession>A0A151U7S9</accession>
<proteinExistence type="predicted"/>
<dbReference type="EMBL" id="CM003604">
    <property type="protein sequence ID" value="KYP75350.1"/>
    <property type="molecule type" value="Genomic_DNA"/>
</dbReference>
<reference evidence="1 3" key="1">
    <citation type="journal article" date="2012" name="Nat. Biotechnol.">
        <title>Draft genome sequence of pigeonpea (Cajanus cajan), an orphan legume crop of resource-poor farmers.</title>
        <authorList>
            <person name="Varshney R.K."/>
            <person name="Chen W."/>
            <person name="Li Y."/>
            <person name="Bharti A.K."/>
            <person name="Saxena R.K."/>
            <person name="Schlueter J.A."/>
            <person name="Donoghue M.T."/>
            <person name="Azam S."/>
            <person name="Fan G."/>
            <person name="Whaley A.M."/>
            <person name="Farmer A.D."/>
            <person name="Sheridan J."/>
            <person name="Iwata A."/>
            <person name="Tuteja R."/>
            <person name="Penmetsa R.V."/>
            <person name="Wu W."/>
            <person name="Upadhyaya H.D."/>
            <person name="Yang S.P."/>
            <person name="Shah T."/>
            <person name="Saxena K.B."/>
            <person name="Michael T."/>
            <person name="McCombie W.R."/>
            <person name="Yang B."/>
            <person name="Zhang G."/>
            <person name="Yang H."/>
            <person name="Wang J."/>
            <person name="Spillane C."/>
            <person name="Cook D.R."/>
            <person name="May G.D."/>
            <person name="Xu X."/>
            <person name="Jackson S.A."/>
        </authorList>
    </citation>
    <scope>NUCLEOTIDE SEQUENCE [LARGE SCALE GENOMIC DNA]</scope>
    <source>
        <strain evidence="3">cv. Asha</strain>
    </source>
</reference>
<name>A0A151U7S9_CAJCA</name>
<dbReference type="PANTHER" id="PTHR47150">
    <property type="entry name" value="OS12G0169200 PROTEIN"/>
    <property type="match status" value="1"/>
</dbReference>
<organism evidence="1 3">
    <name type="scientific">Cajanus cajan</name>
    <name type="common">Pigeon pea</name>
    <name type="synonym">Cajanus indicus</name>
    <dbReference type="NCBI Taxonomy" id="3821"/>
    <lineage>
        <taxon>Eukaryota</taxon>
        <taxon>Viridiplantae</taxon>
        <taxon>Streptophyta</taxon>
        <taxon>Embryophyta</taxon>
        <taxon>Tracheophyta</taxon>
        <taxon>Spermatophyta</taxon>
        <taxon>Magnoliopsida</taxon>
        <taxon>eudicotyledons</taxon>
        <taxon>Gunneridae</taxon>
        <taxon>Pentapetalae</taxon>
        <taxon>rosids</taxon>
        <taxon>fabids</taxon>
        <taxon>Fabales</taxon>
        <taxon>Fabaceae</taxon>
        <taxon>Papilionoideae</taxon>
        <taxon>50 kb inversion clade</taxon>
        <taxon>NPAAA clade</taxon>
        <taxon>indigoferoid/millettioid clade</taxon>
        <taxon>Phaseoleae</taxon>
        <taxon>Cajanus</taxon>
    </lineage>
</organism>
<dbReference type="STRING" id="3821.A0A151U7S9"/>
<evidence type="ECO:0000313" key="1">
    <source>
        <dbReference type="EMBL" id="KYP75350.1"/>
    </source>
</evidence>
<dbReference type="Gramene" id="C.cajan_07846.t">
    <property type="protein sequence ID" value="C.cajan_07846.t"/>
    <property type="gene ID" value="C.cajan_07846"/>
</dbReference>
<keyword evidence="3" id="KW-1185">Reference proteome</keyword>
<dbReference type="InterPro" id="IPR006912">
    <property type="entry name" value="Harbinger_derived_prot"/>
</dbReference>
<evidence type="ECO:0000313" key="2">
    <source>
        <dbReference type="EMBL" id="KYP75370.1"/>
    </source>
</evidence>
<dbReference type="EMBL" id="CM003604">
    <property type="protein sequence ID" value="KYP75370.1"/>
    <property type="molecule type" value="Genomic_DNA"/>
</dbReference>
<evidence type="ECO:0000313" key="3">
    <source>
        <dbReference type="Proteomes" id="UP000075243"/>
    </source>
</evidence>
<dbReference type="Pfam" id="PF04827">
    <property type="entry name" value="Plant_tran"/>
    <property type="match status" value="1"/>
</dbReference>
<dbReference type="Gramene" id="C.cajan_07866.t">
    <property type="protein sequence ID" value="C.cajan_07866.t"/>
    <property type="gene ID" value="C.cajan_07866"/>
</dbReference>
<gene>
    <name evidence="1" type="ORF">KK1_008074</name>
    <name evidence="2" type="ORF">KK1_008097</name>
</gene>
<dbReference type="AlphaFoldDB" id="A0A151U7S9"/>